<reference evidence="1 2" key="1">
    <citation type="submission" date="2023-07" db="EMBL/GenBank/DDBJ databases">
        <title>Sorghum-associated microbial communities from plants grown in Nebraska, USA.</title>
        <authorList>
            <person name="Schachtman D."/>
        </authorList>
    </citation>
    <scope>NUCLEOTIDE SEQUENCE [LARGE SCALE GENOMIC DNA]</scope>
    <source>
        <strain evidence="1 2">4129</strain>
    </source>
</reference>
<keyword evidence="2" id="KW-1185">Reference proteome</keyword>
<sequence>MKKLVLFIYCVFPAIFYPQVQKYTPKVSLAIETYAFLKGQSYALQMIASQFPALQPNIAAAEKSSKVLFGRAERNIELFLEDELENSEFNKLQNDLDSLLKEQFKNPIEKEKYALDFLVTVKDRPHLIIDTLLLKGILSFAYHDAPHQEITDGHIKTFNTKGHHKAEQASLKLSLPKSWLAEEAEMPETIQQFTSYYGTGNEKFLIVVYDLPQEYDIILDQNSISEMIPPKSKIIRTTALTIDGRPGMMVEVEETIDSADDKMKIRMLQFMFVLKRKLYCLQGSIGPVEVSKNLEFQIKKYEPLFRLIAAKAQIDK</sequence>
<proteinExistence type="predicted"/>
<gene>
    <name evidence="1" type="ORF">J2W48_003001</name>
</gene>
<organism evidence="1 2">
    <name type="scientific">Flavobacterium piscis</name>
    <dbReference type="NCBI Taxonomy" id="1114874"/>
    <lineage>
        <taxon>Bacteria</taxon>
        <taxon>Pseudomonadati</taxon>
        <taxon>Bacteroidota</taxon>
        <taxon>Flavobacteriia</taxon>
        <taxon>Flavobacteriales</taxon>
        <taxon>Flavobacteriaceae</taxon>
        <taxon>Flavobacterium</taxon>
    </lineage>
</organism>
<accession>A0ABU1Y9Z3</accession>
<evidence type="ECO:0000313" key="2">
    <source>
        <dbReference type="Proteomes" id="UP001269081"/>
    </source>
</evidence>
<dbReference type="EMBL" id="JAVDWQ010000010">
    <property type="protein sequence ID" value="MDR7211050.1"/>
    <property type="molecule type" value="Genomic_DNA"/>
</dbReference>
<dbReference type="RefSeq" id="WP_310282394.1">
    <property type="nucleotide sequence ID" value="NZ_JAVDWQ010000010.1"/>
</dbReference>
<comment type="caution">
    <text evidence="1">The sequence shown here is derived from an EMBL/GenBank/DDBJ whole genome shotgun (WGS) entry which is preliminary data.</text>
</comment>
<evidence type="ECO:0000313" key="1">
    <source>
        <dbReference type="EMBL" id="MDR7211050.1"/>
    </source>
</evidence>
<protein>
    <submittedName>
        <fullName evidence="1">Uncharacterized protein</fullName>
    </submittedName>
</protein>
<dbReference type="Proteomes" id="UP001269081">
    <property type="component" value="Unassembled WGS sequence"/>
</dbReference>
<name>A0ABU1Y9Z3_9FLAO</name>